<sequence>MIVTCHEASTQGEETLIEFVDHMIATAPNAPTQYKENSIDMLFHMSVLNKKKHHTMTAINMIAMPTMGVMTNPTTTSSSTWTRCLIVSNTLMLMIKVINNNLGVIFGIIHGKTTMEEEIRQLPKMRKPSMDVVKNLHNLVKIFANTIIEHQVKLVFECITNPPQAAREEGIRPH</sequence>
<evidence type="ECO:0000313" key="2">
    <source>
        <dbReference type="Proteomes" id="UP001231189"/>
    </source>
</evidence>
<evidence type="ECO:0000313" key="1">
    <source>
        <dbReference type="EMBL" id="KAK1608384.1"/>
    </source>
</evidence>
<name>A0AAD8QW43_LOLMU</name>
<gene>
    <name evidence="1" type="ORF">QYE76_032057</name>
</gene>
<dbReference type="Proteomes" id="UP001231189">
    <property type="component" value="Unassembled WGS sequence"/>
</dbReference>
<comment type="caution">
    <text evidence="1">The sequence shown here is derived from an EMBL/GenBank/DDBJ whole genome shotgun (WGS) entry which is preliminary data.</text>
</comment>
<protein>
    <submittedName>
        <fullName evidence="1">Uncharacterized protein</fullName>
    </submittedName>
</protein>
<dbReference type="AlphaFoldDB" id="A0AAD8QW43"/>
<reference evidence="1" key="1">
    <citation type="submission" date="2023-07" db="EMBL/GenBank/DDBJ databases">
        <title>A chromosome-level genome assembly of Lolium multiflorum.</title>
        <authorList>
            <person name="Chen Y."/>
            <person name="Copetti D."/>
            <person name="Kolliker R."/>
            <person name="Studer B."/>
        </authorList>
    </citation>
    <scope>NUCLEOTIDE SEQUENCE</scope>
    <source>
        <strain evidence="1">02402/16</strain>
        <tissue evidence="1">Leaf</tissue>
    </source>
</reference>
<organism evidence="1 2">
    <name type="scientific">Lolium multiflorum</name>
    <name type="common">Italian ryegrass</name>
    <name type="synonym">Lolium perenne subsp. multiflorum</name>
    <dbReference type="NCBI Taxonomy" id="4521"/>
    <lineage>
        <taxon>Eukaryota</taxon>
        <taxon>Viridiplantae</taxon>
        <taxon>Streptophyta</taxon>
        <taxon>Embryophyta</taxon>
        <taxon>Tracheophyta</taxon>
        <taxon>Spermatophyta</taxon>
        <taxon>Magnoliopsida</taxon>
        <taxon>Liliopsida</taxon>
        <taxon>Poales</taxon>
        <taxon>Poaceae</taxon>
        <taxon>BOP clade</taxon>
        <taxon>Pooideae</taxon>
        <taxon>Poodae</taxon>
        <taxon>Poeae</taxon>
        <taxon>Poeae Chloroplast Group 2 (Poeae type)</taxon>
        <taxon>Loliodinae</taxon>
        <taxon>Loliinae</taxon>
        <taxon>Lolium</taxon>
    </lineage>
</organism>
<proteinExistence type="predicted"/>
<dbReference type="EMBL" id="JAUUTY010000007">
    <property type="protein sequence ID" value="KAK1608384.1"/>
    <property type="molecule type" value="Genomic_DNA"/>
</dbReference>
<keyword evidence="2" id="KW-1185">Reference proteome</keyword>
<accession>A0AAD8QW43</accession>